<dbReference type="EMBL" id="AILY01000013">
    <property type="protein sequence ID" value="EJF86901.1"/>
    <property type="molecule type" value="Genomic_DNA"/>
</dbReference>
<feature type="region of interest" description="Disordered" evidence="1">
    <location>
        <begin position="1"/>
        <end position="22"/>
    </location>
</feature>
<name>J0QMM7_9HYPH</name>
<dbReference type="STRING" id="1094556.MCY_00551"/>
<evidence type="ECO:0000313" key="2">
    <source>
        <dbReference type="EMBL" id="EJF86901.1"/>
    </source>
</evidence>
<dbReference type="AlphaFoldDB" id="J0QMM7"/>
<dbReference type="Proteomes" id="UP000001077">
    <property type="component" value="Unassembled WGS sequence"/>
</dbReference>
<reference evidence="2 3" key="1">
    <citation type="submission" date="2012-03" db="EMBL/GenBank/DDBJ databases">
        <title>The Genome Sequence of Bartonella rattimassiliensis 15908.</title>
        <authorList>
            <consortium name="The Broad Institute Genome Sequencing Platform"/>
            <consortium name="The Broad Institute Genome Sequencing Center for Infectious Disease"/>
            <person name="Feldgarden M."/>
            <person name="Kirby J."/>
            <person name="Kosoy M."/>
            <person name="Birtles R."/>
            <person name="Probert W.S."/>
            <person name="Chiaraviglio L."/>
            <person name="Young S.K."/>
            <person name="Zeng Q."/>
            <person name="Gargeya S."/>
            <person name="Fitzgerald M."/>
            <person name="Haas B."/>
            <person name="Abouelleil A."/>
            <person name="Alvarado L."/>
            <person name="Arachchi H.M."/>
            <person name="Berlin A."/>
            <person name="Chapman S.B."/>
            <person name="Gearin G."/>
            <person name="Goldberg J."/>
            <person name="Griggs A."/>
            <person name="Gujja S."/>
            <person name="Hansen M."/>
            <person name="Heiman D."/>
            <person name="Howarth C."/>
            <person name="Larimer J."/>
            <person name="Lui A."/>
            <person name="MacDonald P.J.P."/>
            <person name="McCowen C."/>
            <person name="Montmayeur A."/>
            <person name="Murphy C."/>
            <person name="Neiman D."/>
            <person name="Pearson M."/>
            <person name="Priest M."/>
            <person name="Roberts A."/>
            <person name="Saif S."/>
            <person name="Shea T."/>
            <person name="Sisk P."/>
            <person name="Stolte C."/>
            <person name="Sykes S."/>
            <person name="Wortman J."/>
            <person name="Nusbaum C."/>
            <person name="Birren B."/>
        </authorList>
    </citation>
    <scope>NUCLEOTIDE SEQUENCE [LARGE SCALE GENOMIC DNA]</scope>
    <source>
        <strain evidence="2 3">15908</strain>
    </source>
</reference>
<dbReference type="HOGENOM" id="CLU_200991_1_0_5"/>
<proteinExistence type="predicted"/>
<gene>
    <name evidence="2" type="ORF">MCY_00551</name>
</gene>
<feature type="compositionally biased region" description="Low complexity" evidence="1">
    <location>
        <begin position="8"/>
        <end position="20"/>
    </location>
</feature>
<protein>
    <submittedName>
        <fullName evidence="2">Uncharacterized protein</fullName>
    </submittedName>
</protein>
<keyword evidence="3" id="KW-1185">Reference proteome</keyword>
<organism evidence="2 3">
    <name type="scientific">Bartonella rattimassiliensis 15908</name>
    <dbReference type="NCBI Taxonomy" id="1094556"/>
    <lineage>
        <taxon>Bacteria</taxon>
        <taxon>Pseudomonadati</taxon>
        <taxon>Pseudomonadota</taxon>
        <taxon>Alphaproteobacteria</taxon>
        <taxon>Hyphomicrobiales</taxon>
        <taxon>Bartonellaceae</taxon>
        <taxon>Bartonella</taxon>
    </lineage>
</organism>
<accession>J0QMM7</accession>
<dbReference type="PATRIC" id="fig|1094556.3.peg.649"/>
<evidence type="ECO:0000256" key="1">
    <source>
        <dbReference type="SAM" id="MobiDB-lite"/>
    </source>
</evidence>
<comment type="caution">
    <text evidence="2">The sequence shown here is derived from an EMBL/GenBank/DDBJ whole genome shotgun (WGS) entry which is preliminary data.</text>
</comment>
<evidence type="ECO:0000313" key="3">
    <source>
        <dbReference type="Proteomes" id="UP000001077"/>
    </source>
</evidence>
<sequence>MKESDVKNNNQNTSLNDNDNGFLNENICLEAIPYKQALQ</sequence>